<comment type="subcellular location">
    <subcellularLocation>
        <location evidence="1">Membrane</location>
        <topology evidence="1">Multi-pass membrane protein</topology>
    </subcellularLocation>
</comment>
<proteinExistence type="predicted"/>
<sequence>MNSELVFSVVTWLGWTNSGMNPVIYACWSRDFRRAFIKLLCSCCPKYLRGKQKHRSRFRQVVRDEVSLPHLKSSAN</sequence>
<dbReference type="Proteomes" id="UP000054359">
    <property type="component" value="Unassembled WGS sequence"/>
</dbReference>
<evidence type="ECO:0000313" key="6">
    <source>
        <dbReference type="Proteomes" id="UP000054359"/>
    </source>
</evidence>
<dbReference type="PANTHER" id="PTHR24248">
    <property type="entry name" value="ADRENERGIC RECEPTOR-RELATED G-PROTEIN COUPLED RECEPTOR"/>
    <property type="match status" value="1"/>
</dbReference>
<feature type="non-terminal residue" evidence="5">
    <location>
        <position position="76"/>
    </location>
</feature>
<dbReference type="GO" id="GO:0043410">
    <property type="term" value="P:positive regulation of MAPK cascade"/>
    <property type="evidence" value="ECO:0007669"/>
    <property type="project" value="TreeGrafter"/>
</dbReference>
<dbReference type="OrthoDB" id="6432764at2759"/>
<reference evidence="5 6" key="1">
    <citation type="submission" date="2013-11" db="EMBL/GenBank/DDBJ databases">
        <title>Genome sequencing of Stegodyphus mimosarum.</title>
        <authorList>
            <person name="Bechsgaard J."/>
        </authorList>
    </citation>
    <scope>NUCLEOTIDE SEQUENCE [LARGE SCALE GENOMIC DNA]</scope>
</reference>
<evidence type="ECO:0000256" key="3">
    <source>
        <dbReference type="ARBA" id="ARBA00023170"/>
    </source>
</evidence>
<keyword evidence="2" id="KW-0297">G-protein coupled receptor</keyword>
<dbReference type="GO" id="GO:0004930">
    <property type="term" value="F:G protein-coupled receptor activity"/>
    <property type="evidence" value="ECO:0007669"/>
    <property type="project" value="UniProtKB-KW"/>
</dbReference>
<dbReference type="PANTHER" id="PTHR24248:SF185">
    <property type="entry name" value="DOPAMINE RECEPTOR 2"/>
    <property type="match status" value="1"/>
</dbReference>
<keyword evidence="4" id="KW-0807">Transducer</keyword>
<accession>A0A087T5B9</accession>
<keyword evidence="6" id="KW-1185">Reference proteome</keyword>
<evidence type="ECO:0000256" key="4">
    <source>
        <dbReference type="ARBA" id="ARBA00023224"/>
    </source>
</evidence>
<evidence type="ECO:0000313" key="5">
    <source>
        <dbReference type="EMBL" id="KFM60308.1"/>
    </source>
</evidence>
<gene>
    <name evidence="5" type="ORF">X975_20676</name>
</gene>
<protein>
    <submittedName>
        <fullName evidence="5">Dopamine receptor 2</fullName>
    </submittedName>
</protein>
<dbReference type="AlphaFoldDB" id="A0A087T5B9"/>
<evidence type="ECO:0000256" key="1">
    <source>
        <dbReference type="ARBA" id="ARBA00004141"/>
    </source>
</evidence>
<dbReference type="EMBL" id="KK113489">
    <property type="protein sequence ID" value="KFM60308.1"/>
    <property type="molecule type" value="Genomic_DNA"/>
</dbReference>
<dbReference type="GO" id="GO:0071880">
    <property type="term" value="P:adenylate cyclase-activating adrenergic receptor signaling pathway"/>
    <property type="evidence" value="ECO:0007669"/>
    <property type="project" value="TreeGrafter"/>
</dbReference>
<dbReference type="GO" id="GO:0005886">
    <property type="term" value="C:plasma membrane"/>
    <property type="evidence" value="ECO:0007669"/>
    <property type="project" value="TreeGrafter"/>
</dbReference>
<dbReference type="OMA" id="KLLCFCC"/>
<organism evidence="5 6">
    <name type="scientific">Stegodyphus mimosarum</name>
    <name type="common">African social velvet spider</name>
    <dbReference type="NCBI Taxonomy" id="407821"/>
    <lineage>
        <taxon>Eukaryota</taxon>
        <taxon>Metazoa</taxon>
        <taxon>Ecdysozoa</taxon>
        <taxon>Arthropoda</taxon>
        <taxon>Chelicerata</taxon>
        <taxon>Arachnida</taxon>
        <taxon>Araneae</taxon>
        <taxon>Araneomorphae</taxon>
        <taxon>Entelegynae</taxon>
        <taxon>Eresoidea</taxon>
        <taxon>Eresidae</taxon>
        <taxon>Stegodyphus</taxon>
    </lineage>
</organism>
<dbReference type="SUPFAM" id="SSF81321">
    <property type="entry name" value="Family A G protein-coupled receptor-like"/>
    <property type="match status" value="1"/>
</dbReference>
<name>A0A087T5B9_STEMI</name>
<dbReference type="Gene3D" id="1.20.1070.10">
    <property type="entry name" value="Rhodopsin 7-helix transmembrane proteins"/>
    <property type="match status" value="1"/>
</dbReference>
<keyword evidence="3 5" id="KW-0675">Receptor</keyword>
<dbReference type="STRING" id="407821.A0A087T5B9"/>
<evidence type="ECO:0000256" key="2">
    <source>
        <dbReference type="ARBA" id="ARBA00023040"/>
    </source>
</evidence>